<reference evidence="2 3" key="1">
    <citation type="submission" date="2019-08" db="EMBL/GenBank/DDBJ databases">
        <title>Draft genome sequences of two oriental melons (Cucumis melo L. var makuwa).</title>
        <authorList>
            <person name="Kwon S.-Y."/>
        </authorList>
    </citation>
    <scope>NUCLEOTIDE SEQUENCE [LARGE SCALE GENOMIC DNA]</scope>
    <source>
        <strain evidence="3">cv. Chang Bougi</strain>
        <tissue evidence="2">Leaf</tissue>
    </source>
</reference>
<dbReference type="EMBL" id="SSTD01010531">
    <property type="protein sequence ID" value="TYK11720.1"/>
    <property type="molecule type" value="Genomic_DNA"/>
</dbReference>
<evidence type="ECO:0000313" key="2">
    <source>
        <dbReference type="EMBL" id="TYK11720.1"/>
    </source>
</evidence>
<comment type="caution">
    <text evidence="2">The sequence shown here is derived from an EMBL/GenBank/DDBJ whole genome shotgun (WGS) entry which is preliminary data.</text>
</comment>
<organism evidence="2 3">
    <name type="scientific">Cucumis melo var. makuwa</name>
    <name type="common">Oriental melon</name>
    <dbReference type="NCBI Taxonomy" id="1194695"/>
    <lineage>
        <taxon>Eukaryota</taxon>
        <taxon>Viridiplantae</taxon>
        <taxon>Streptophyta</taxon>
        <taxon>Embryophyta</taxon>
        <taxon>Tracheophyta</taxon>
        <taxon>Spermatophyta</taxon>
        <taxon>Magnoliopsida</taxon>
        <taxon>eudicotyledons</taxon>
        <taxon>Gunneridae</taxon>
        <taxon>Pentapetalae</taxon>
        <taxon>rosids</taxon>
        <taxon>fabids</taxon>
        <taxon>Cucurbitales</taxon>
        <taxon>Cucurbitaceae</taxon>
        <taxon>Benincaseae</taxon>
        <taxon>Cucumis</taxon>
    </lineage>
</organism>
<evidence type="ECO:0000313" key="3">
    <source>
        <dbReference type="Proteomes" id="UP000321947"/>
    </source>
</evidence>
<sequence>MRQRKHKETKRPYGVHAPFLPLAGCIYQSRDPEGCTYQSLDPEECTYQSLDPEECTYQSSDPEGCTYQSRDPEGYTYQLRNLERHRACKPSHLRTASFRLSATTTEGDARRKRRDGLKRTRLDAEESTTCSTKGRNTRVHETERESVSEIGGSRERSGDWFGRLAGG</sequence>
<gene>
    <name evidence="2" type="ORF">E5676_scaffold304G00320</name>
</gene>
<name>A0A5D3CJW9_CUCMM</name>
<feature type="region of interest" description="Disordered" evidence="1">
    <location>
        <begin position="99"/>
        <end position="167"/>
    </location>
</feature>
<dbReference type="Proteomes" id="UP000321947">
    <property type="component" value="Unassembled WGS sequence"/>
</dbReference>
<accession>A0A5D3CJW9</accession>
<protein>
    <submittedName>
        <fullName evidence="2">NBS-LRR type resistance protein</fullName>
    </submittedName>
</protein>
<evidence type="ECO:0000256" key="1">
    <source>
        <dbReference type="SAM" id="MobiDB-lite"/>
    </source>
</evidence>
<feature type="compositionally biased region" description="Basic and acidic residues" evidence="1">
    <location>
        <begin position="138"/>
        <end position="158"/>
    </location>
</feature>
<dbReference type="AlphaFoldDB" id="A0A5D3CJW9"/>
<proteinExistence type="predicted"/>